<organism evidence="3 4">
    <name type="scientific">Actinomycetospora flava</name>
    <dbReference type="NCBI Taxonomy" id="3129232"/>
    <lineage>
        <taxon>Bacteria</taxon>
        <taxon>Bacillati</taxon>
        <taxon>Actinomycetota</taxon>
        <taxon>Actinomycetes</taxon>
        <taxon>Pseudonocardiales</taxon>
        <taxon>Pseudonocardiaceae</taxon>
        <taxon>Actinomycetospora</taxon>
    </lineage>
</organism>
<proteinExistence type="inferred from homology"/>
<keyword evidence="4" id="KW-1185">Reference proteome</keyword>
<dbReference type="PANTHER" id="PTHR46268:SF6">
    <property type="entry name" value="UNIVERSAL STRESS PROTEIN UP12"/>
    <property type="match status" value="1"/>
</dbReference>
<dbReference type="Pfam" id="PF00582">
    <property type="entry name" value="Usp"/>
    <property type="match status" value="2"/>
</dbReference>
<comment type="similarity">
    <text evidence="1">Belongs to the universal stress protein A family.</text>
</comment>
<sequence>MTPPVGDLLVGYDGSRDASAAIATGARLLPGRTARVVHVWAPPWADSALRHRVRRHASTLDQLTELMEHEGGEAALLVAADGVALARAAGWAGEPSAKRAYGDPGLVLARLAEEVRPAAVVVGSRGTSGVAAVLGSVSDFVVHHSPAPVLVVPPLLSRERAAASTGPVLVGDDGSAGAEHARATADRLLGDRTVVVSRAPGGSARAVAAALDTEAADHDAGVVVVGARGRSALRDLVVGSTAMAVLHHVHRPVLVVPTPS</sequence>
<gene>
    <name evidence="3" type="ORF">WCD58_21775</name>
</gene>
<dbReference type="Proteomes" id="UP001369736">
    <property type="component" value="Unassembled WGS sequence"/>
</dbReference>
<protein>
    <submittedName>
        <fullName evidence="3">Universal stress protein</fullName>
    </submittedName>
</protein>
<dbReference type="InterPro" id="IPR006015">
    <property type="entry name" value="Universal_stress_UspA"/>
</dbReference>
<evidence type="ECO:0000313" key="4">
    <source>
        <dbReference type="Proteomes" id="UP001369736"/>
    </source>
</evidence>
<evidence type="ECO:0000313" key="3">
    <source>
        <dbReference type="EMBL" id="MEJ2863802.1"/>
    </source>
</evidence>
<evidence type="ECO:0000259" key="2">
    <source>
        <dbReference type="Pfam" id="PF00582"/>
    </source>
</evidence>
<dbReference type="PRINTS" id="PR01438">
    <property type="entry name" value="UNVRSLSTRESS"/>
</dbReference>
<dbReference type="EMBL" id="JBBEGM010000009">
    <property type="protein sequence ID" value="MEJ2863802.1"/>
    <property type="molecule type" value="Genomic_DNA"/>
</dbReference>
<dbReference type="InterPro" id="IPR014729">
    <property type="entry name" value="Rossmann-like_a/b/a_fold"/>
</dbReference>
<feature type="domain" description="UspA" evidence="2">
    <location>
        <begin position="8"/>
        <end position="153"/>
    </location>
</feature>
<dbReference type="PANTHER" id="PTHR46268">
    <property type="entry name" value="STRESS RESPONSE PROTEIN NHAX"/>
    <property type="match status" value="1"/>
</dbReference>
<dbReference type="SUPFAM" id="SSF52402">
    <property type="entry name" value="Adenine nucleotide alpha hydrolases-like"/>
    <property type="match status" value="2"/>
</dbReference>
<reference evidence="3 4" key="1">
    <citation type="submission" date="2024-03" db="EMBL/GenBank/DDBJ databases">
        <title>Actinomycetospora sp. OC33-EN07, a novel actinomycete isolated from wild orchid (Aerides multiflora).</title>
        <authorList>
            <person name="Suriyachadkun C."/>
        </authorList>
    </citation>
    <scope>NUCLEOTIDE SEQUENCE [LARGE SCALE GENOMIC DNA]</scope>
    <source>
        <strain evidence="3 4">OC33-EN07</strain>
    </source>
</reference>
<accession>A0ABU8M9Q9</accession>
<dbReference type="InterPro" id="IPR006016">
    <property type="entry name" value="UspA"/>
</dbReference>
<evidence type="ECO:0000256" key="1">
    <source>
        <dbReference type="ARBA" id="ARBA00008791"/>
    </source>
</evidence>
<dbReference type="RefSeq" id="WP_337705163.1">
    <property type="nucleotide sequence ID" value="NZ_JBBEGM010000009.1"/>
</dbReference>
<name>A0ABU8M9Q9_9PSEU</name>
<dbReference type="Gene3D" id="3.40.50.620">
    <property type="entry name" value="HUPs"/>
    <property type="match status" value="2"/>
</dbReference>
<comment type="caution">
    <text evidence="3">The sequence shown here is derived from an EMBL/GenBank/DDBJ whole genome shotgun (WGS) entry which is preliminary data.</text>
</comment>
<feature type="domain" description="UspA" evidence="2">
    <location>
        <begin position="208"/>
        <end position="257"/>
    </location>
</feature>